<gene>
    <name evidence="9" type="ORF">AaE_005056</name>
</gene>
<evidence type="ECO:0000256" key="3">
    <source>
        <dbReference type="ARBA" id="ARBA00011738"/>
    </source>
</evidence>
<feature type="transmembrane region" description="Helical" evidence="7">
    <location>
        <begin position="112"/>
        <end position="133"/>
    </location>
</feature>
<dbReference type="InterPro" id="IPR027359">
    <property type="entry name" value="Volt_channel_dom_sf"/>
</dbReference>
<protein>
    <recommendedName>
        <fullName evidence="8">EF-hand domain-containing protein</fullName>
    </recommendedName>
</protein>
<dbReference type="GO" id="GO:0005509">
    <property type="term" value="F:calcium ion binding"/>
    <property type="evidence" value="ECO:0007669"/>
    <property type="project" value="InterPro"/>
</dbReference>
<feature type="transmembrane region" description="Helical" evidence="7">
    <location>
        <begin position="637"/>
        <end position="660"/>
    </location>
</feature>
<dbReference type="AlphaFoldDB" id="A0A6A5APD4"/>
<dbReference type="PANTHER" id="PTHR46988">
    <property type="entry name" value="TWO PORE CALCIUM CHANNEL PROTEIN 1"/>
    <property type="match status" value="1"/>
</dbReference>
<evidence type="ECO:0000256" key="4">
    <source>
        <dbReference type="ARBA" id="ARBA00022692"/>
    </source>
</evidence>
<dbReference type="GO" id="GO:0016020">
    <property type="term" value="C:membrane"/>
    <property type="evidence" value="ECO:0007669"/>
    <property type="project" value="UniProtKB-SubCell"/>
</dbReference>
<dbReference type="SUPFAM" id="SSF81324">
    <property type="entry name" value="Voltage-gated potassium channels"/>
    <property type="match status" value="2"/>
</dbReference>
<dbReference type="PROSITE" id="PS00018">
    <property type="entry name" value="EF_HAND_1"/>
    <property type="match status" value="1"/>
</dbReference>
<dbReference type="GO" id="GO:0005245">
    <property type="term" value="F:voltage-gated calcium channel activity"/>
    <property type="evidence" value="ECO:0007669"/>
    <property type="project" value="InterPro"/>
</dbReference>
<reference evidence="9 10" key="1">
    <citation type="submission" date="2019-06" db="EMBL/GenBank/DDBJ databases">
        <title>Genomics analysis of Aphanomyces spp. identifies a new class of oomycete effector associated with host adaptation.</title>
        <authorList>
            <person name="Gaulin E."/>
        </authorList>
    </citation>
    <scope>NUCLEOTIDE SEQUENCE [LARGE SCALE GENOMIC DNA]</scope>
    <source>
        <strain evidence="9 10">E</strain>
    </source>
</reference>
<dbReference type="Gene3D" id="1.20.120.350">
    <property type="entry name" value="Voltage-gated potassium channels. Chain C"/>
    <property type="match status" value="1"/>
</dbReference>
<dbReference type="PROSITE" id="PS50222">
    <property type="entry name" value="EF_HAND_2"/>
    <property type="match status" value="1"/>
</dbReference>
<dbReference type="InterPro" id="IPR002048">
    <property type="entry name" value="EF_hand_dom"/>
</dbReference>
<proteinExistence type="inferred from homology"/>
<evidence type="ECO:0000256" key="7">
    <source>
        <dbReference type="SAM" id="Phobius"/>
    </source>
</evidence>
<dbReference type="InterPro" id="IPR005821">
    <property type="entry name" value="Ion_trans_dom"/>
</dbReference>
<evidence type="ECO:0000256" key="1">
    <source>
        <dbReference type="ARBA" id="ARBA00004141"/>
    </source>
</evidence>
<evidence type="ECO:0000256" key="2">
    <source>
        <dbReference type="ARBA" id="ARBA00009286"/>
    </source>
</evidence>
<comment type="caution">
    <text evidence="9">The sequence shown here is derived from an EMBL/GenBank/DDBJ whole genome shotgun (WGS) entry which is preliminary data.</text>
</comment>
<keyword evidence="6 7" id="KW-0472">Membrane</keyword>
<dbReference type="Pfam" id="PF00520">
    <property type="entry name" value="Ion_trans"/>
    <property type="match status" value="2"/>
</dbReference>
<feature type="transmembrane region" description="Helical" evidence="7">
    <location>
        <begin position="198"/>
        <end position="221"/>
    </location>
</feature>
<feature type="transmembrane region" description="Helical" evidence="7">
    <location>
        <begin position="291"/>
        <end position="313"/>
    </location>
</feature>
<dbReference type="Gene3D" id="1.10.238.10">
    <property type="entry name" value="EF-hand"/>
    <property type="match status" value="1"/>
</dbReference>
<feature type="transmembrane region" description="Helical" evidence="7">
    <location>
        <begin position="574"/>
        <end position="596"/>
    </location>
</feature>
<comment type="similarity">
    <text evidence="2">Belongs to the calcium channel alpha-1 subunit (TC 1.A.1.11) family. Two pore calcium channel subfamily.</text>
</comment>
<evidence type="ECO:0000259" key="8">
    <source>
        <dbReference type="PROSITE" id="PS50222"/>
    </source>
</evidence>
<keyword evidence="5 7" id="KW-1133">Transmembrane helix</keyword>
<dbReference type="PANTHER" id="PTHR46988:SF4">
    <property type="entry name" value="ION TRANSPORT DOMAIN-CONTAINING PROTEIN"/>
    <property type="match status" value="1"/>
</dbReference>
<feature type="transmembrane region" description="Helical" evidence="7">
    <location>
        <begin position="145"/>
        <end position="167"/>
    </location>
</feature>
<dbReference type="Proteomes" id="UP000469452">
    <property type="component" value="Unassembled WGS sequence"/>
</dbReference>
<comment type="subcellular location">
    <subcellularLocation>
        <location evidence="1">Membrane</location>
        <topology evidence="1">Multi-pass membrane protein</topology>
    </subcellularLocation>
</comment>
<comment type="subunit">
    <text evidence="3">Homodimer.</text>
</comment>
<dbReference type="VEuPathDB" id="FungiDB:H257_05951"/>
<evidence type="ECO:0000256" key="5">
    <source>
        <dbReference type="ARBA" id="ARBA00022989"/>
    </source>
</evidence>
<dbReference type="EMBL" id="VJMI01010641">
    <property type="protein sequence ID" value="KAF0755197.1"/>
    <property type="molecule type" value="Genomic_DNA"/>
</dbReference>
<keyword evidence="4 7" id="KW-0812">Transmembrane</keyword>
<dbReference type="InterPro" id="IPR044581">
    <property type="entry name" value="TPC1_plant"/>
</dbReference>
<organism evidence="9 10">
    <name type="scientific">Aphanomyces astaci</name>
    <name type="common">Crayfish plague agent</name>
    <dbReference type="NCBI Taxonomy" id="112090"/>
    <lineage>
        <taxon>Eukaryota</taxon>
        <taxon>Sar</taxon>
        <taxon>Stramenopiles</taxon>
        <taxon>Oomycota</taxon>
        <taxon>Saprolegniomycetes</taxon>
        <taxon>Saprolegniales</taxon>
        <taxon>Verrucalvaceae</taxon>
        <taxon>Aphanomyces</taxon>
    </lineage>
</organism>
<feature type="domain" description="EF-hand" evidence="8">
    <location>
        <begin position="376"/>
        <end position="411"/>
    </location>
</feature>
<feature type="transmembrane region" description="Helical" evidence="7">
    <location>
        <begin position="667"/>
        <end position="690"/>
    </location>
</feature>
<name>A0A6A5APD4_APHAT</name>
<accession>A0A6A5APD4</accession>
<sequence>MRQHQRDMDSTPLLSKGSEDTLFSASWLVEDAFLCVSRPEPVPTPLARRMYVVHSELAFVGRLVLYALIGLAFVQTPHWCDESKPVFPCGDPSDRSTPMTFQMNYLSMTQSYWIEATCLVLLLANILVPYMYLHGRFLVRHESRVELGLVLVSLLDLTLSAALPTVYAPIASLRLHDYIRIALLITTNTVLRRSLRKILLVLSEIYSILSLVFVFILFYAWMSIVLFSGTPEGLFPTSPYTYRTLSHASCVGDAQMPNMIEASWHFLILLTTSNFPDIMMPAYNANRVTCLFFMLFICFGLFFLMNIVLAVIFNNFARYTEAEASLRHAIRKEKLTQAFQLLATKQEAASRPGGIPLDMCVRMFDELNRCQHVSHIQTTKMHQVFAALDTNGDNEIQLDEFLHTCDVLETLLFADNVSKSEVELWCPVVAHAHWFATFASMIRSQSFEWVVDAALVLNAVLVVIEPSGVIYGHNTSTADHWAGWDHFEVAFTTLYVFEMMAKIVIDGTRRYWASVKNRFDCIITVAVVGVDVFTYVGRASPSPQLIKVFLIARCLRLFRLIINIRGYRVIFTTWFRLLQFGMHLLLLLFCHMYIFALLGNQLFGGRISPSVMTTHFPNDPYTQAGYMANNFNDMPSAIVTLFELILVNNWVVIAGGHVAVTSTYARWFFITYYVLGVTFLLNLVVASILVRQRKSNGVEDVFLDEYKTEQANNLECASKDDKASSITLPLQRVDLALNKSLTQRTHYGTTNSS</sequence>
<evidence type="ECO:0000313" key="10">
    <source>
        <dbReference type="Proteomes" id="UP000469452"/>
    </source>
</evidence>
<evidence type="ECO:0000313" key="9">
    <source>
        <dbReference type="EMBL" id="KAF0755197.1"/>
    </source>
</evidence>
<evidence type="ECO:0000256" key="6">
    <source>
        <dbReference type="ARBA" id="ARBA00023136"/>
    </source>
</evidence>
<dbReference type="InterPro" id="IPR018247">
    <property type="entry name" value="EF_Hand_1_Ca_BS"/>
</dbReference>
<dbReference type="Gene3D" id="1.10.287.70">
    <property type="match status" value="2"/>
</dbReference>